<proteinExistence type="predicted"/>
<dbReference type="PROSITE" id="PS50157">
    <property type="entry name" value="ZINC_FINGER_C2H2_2"/>
    <property type="match status" value="3"/>
</dbReference>
<keyword evidence="6" id="KW-0238">DNA-binding</keyword>
<evidence type="ECO:0000313" key="12">
    <source>
        <dbReference type="Proteomes" id="UP000472263"/>
    </source>
</evidence>
<evidence type="ECO:0000256" key="9">
    <source>
        <dbReference type="SAM" id="MobiDB-lite"/>
    </source>
</evidence>
<feature type="compositionally biased region" description="Polar residues" evidence="9">
    <location>
        <begin position="8"/>
        <end position="17"/>
    </location>
</feature>
<feature type="domain" description="C2H2-type" evidence="10">
    <location>
        <begin position="351"/>
        <end position="378"/>
    </location>
</feature>
<organism evidence="11 12">
    <name type="scientific">Myripristis murdjan</name>
    <name type="common">pinecone soldierfish</name>
    <dbReference type="NCBI Taxonomy" id="586833"/>
    <lineage>
        <taxon>Eukaryota</taxon>
        <taxon>Metazoa</taxon>
        <taxon>Chordata</taxon>
        <taxon>Craniata</taxon>
        <taxon>Vertebrata</taxon>
        <taxon>Euteleostomi</taxon>
        <taxon>Actinopterygii</taxon>
        <taxon>Neopterygii</taxon>
        <taxon>Teleostei</taxon>
        <taxon>Neoteleostei</taxon>
        <taxon>Acanthomorphata</taxon>
        <taxon>Holocentriformes</taxon>
        <taxon>Holocentridae</taxon>
        <taxon>Myripristis</taxon>
    </lineage>
</organism>
<dbReference type="GO" id="GO:0003677">
    <property type="term" value="F:DNA binding"/>
    <property type="evidence" value="ECO:0007669"/>
    <property type="project" value="UniProtKB-KW"/>
</dbReference>
<keyword evidence="7" id="KW-0539">Nucleus</keyword>
<feature type="compositionally biased region" description="Basic and acidic residues" evidence="9">
    <location>
        <begin position="18"/>
        <end position="30"/>
    </location>
</feature>
<dbReference type="InterPro" id="IPR050826">
    <property type="entry name" value="Krueppel_C2H2_ZnFinger"/>
</dbReference>
<evidence type="ECO:0000256" key="6">
    <source>
        <dbReference type="ARBA" id="ARBA00023125"/>
    </source>
</evidence>
<dbReference type="PANTHER" id="PTHR24377">
    <property type="entry name" value="IP01015P-RELATED"/>
    <property type="match status" value="1"/>
</dbReference>
<name>A0A667Z143_9TELE</name>
<reference evidence="11" key="3">
    <citation type="submission" date="2025-09" db="UniProtKB">
        <authorList>
            <consortium name="Ensembl"/>
        </authorList>
    </citation>
    <scope>IDENTIFICATION</scope>
</reference>
<evidence type="ECO:0000256" key="4">
    <source>
        <dbReference type="ARBA" id="ARBA00022771"/>
    </source>
</evidence>
<dbReference type="FunFam" id="3.30.160.60:FF:000045">
    <property type="entry name" value="ZFP69 zinc finger protein B"/>
    <property type="match status" value="1"/>
</dbReference>
<evidence type="ECO:0000256" key="2">
    <source>
        <dbReference type="ARBA" id="ARBA00022723"/>
    </source>
</evidence>
<dbReference type="Proteomes" id="UP000472263">
    <property type="component" value="Chromosome 16"/>
</dbReference>
<evidence type="ECO:0000259" key="10">
    <source>
        <dbReference type="PROSITE" id="PS50157"/>
    </source>
</evidence>
<dbReference type="GO" id="GO:0005634">
    <property type="term" value="C:nucleus"/>
    <property type="evidence" value="ECO:0007669"/>
    <property type="project" value="UniProtKB-SubCell"/>
</dbReference>
<comment type="subcellular location">
    <subcellularLocation>
        <location evidence="1">Nucleus</location>
    </subcellularLocation>
</comment>
<evidence type="ECO:0000256" key="1">
    <source>
        <dbReference type="ARBA" id="ARBA00004123"/>
    </source>
</evidence>
<sequence>MVCDEQKNSSLSPVDDQNNVRKDNQDDQVKEIQQSTHESAGSEDIKVLDSQDATHEPKEYTCTTAAASSAAKENDGHSLESNDQDSLPLKSRPECIISSGSVEESNCESVCTGEDKEQSVSSQVISCVQPNNSSVHLNPCLEKEWTSPAVDTNSSPCPDEEQLVQQSHMAIEPSGLSEDGAENLGISSQELNTSEEVLGMLYGEPLSREDSPCEADETNSKTNQVEGTSVAGNESETIKHLEVQSPQLKCSLQMRKRLQPVVILKTLEPGSATNKAYHCAHCQHTTETVDNLIEHHHCSHSLHKFRFCPTCNVYLMSNEQVEKHFCGVTDEASQLSLDSTLKKKKHRHCPYKCNKCMVTFSKLIHYIKHMRTHTGKTPFKCDGCGLYFAQSSSLHRHQRHERNHRGERPYRCLECGKGFKKHSYLSAHKMVH</sequence>
<dbReference type="Gene3D" id="3.30.160.60">
    <property type="entry name" value="Classic Zinc Finger"/>
    <property type="match status" value="3"/>
</dbReference>
<evidence type="ECO:0000313" key="11">
    <source>
        <dbReference type="Ensembl" id="ENSMMDP00005032363.1"/>
    </source>
</evidence>
<reference evidence="11" key="1">
    <citation type="submission" date="2019-06" db="EMBL/GenBank/DDBJ databases">
        <authorList>
            <consortium name="Wellcome Sanger Institute Data Sharing"/>
        </authorList>
    </citation>
    <scope>NUCLEOTIDE SEQUENCE [LARGE SCALE GENOMIC DNA]</scope>
</reference>
<feature type="domain" description="C2H2-type" evidence="10">
    <location>
        <begin position="379"/>
        <end position="409"/>
    </location>
</feature>
<evidence type="ECO:0000256" key="7">
    <source>
        <dbReference type="ARBA" id="ARBA00023242"/>
    </source>
</evidence>
<dbReference type="Ensembl" id="ENSMMDT00005033088.1">
    <property type="protein sequence ID" value="ENSMMDP00005032363.1"/>
    <property type="gene ID" value="ENSMMDG00005015239.1"/>
</dbReference>
<dbReference type="FunFam" id="3.30.160.60:FF:000446">
    <property type="entry name" value="Zinc finger protein"/>
    <property type="match status" value="1"/>
</dbReference>
<dbReference type="SMART" id="SM00355">
    <property type="entry name" value="ZnF_C2H2"/>
    <property type="match status" value="4"/>
</dbReference>
<evidence type="ECO:0000256" key="3">
    <source>
        <dbReference type="ARBA" id="ARBA00022737"/>
    </source>
</evidence>
<keyword evidence="5" id="KW-0862">Zinc</keyword>
<dbReference type="AlphaFoldDB" id="A0A667Z143"/>
<dbReference type="Pfam" id="PF00096">
    <property type="entry name" value="zf-C2H2"/>
    <property type="match status" value="2"/>
</dbReference>
<feature type="region of interest" description="Disordered" evidence="9">
    <location>
        <begin position="1"/>
        <end position="92"/>
    </location>
</feature>
<evidence type="ECO:0000256" key="5">
    <source>
        <dbReference type="ARBA" id="ARBA00022833"/>
    </source>
</evidence>
<dbReference type="InterPro" id="IPR013087">
    <property type="entry name" value="Znf_C2H2_type"/>
</dbReference>
<keyword evidence="12" id="KW-1185">Reference proteome</keyword>
<dbReference type="GO" id="GO:0008270">
    <property type="term" value="F:zinc ion binding"/>
    <property type="evidence" value="ECO:0007669"/>
    <property type="project" value="UniProtKB-KW"/>
</dbReference>
<keyword evidence="3" id="KW-0677">Repeat</keyword>
<feature type="compositionally biased region" description="Polar residues" evidence="9">
    <location>
        <begin position="220"/>
        <end position="234"/>
    </location>
</feature>
<keyword evidence="4 8" id="KW-0863">Zinc-finger</keyword>
<reference evidence="11" key="2">
    <citation type="submission" date="2025-08" db="UniProtKB">
        <authorList>
            <consortium name="Ensembl"/>
        </authorList>
    </citation>
    <scope>IDENTIFICATION</scope>
</reference>
<dbReference type="InterPro" id="IPR036236">
    <property type="entry name" value="Znf_C2H2_sf"/>
</dbReference>
<feature type="compositionally biased region" description="Basic and acidic residues" evidence="9">
    <location>
        <begin position="43"/>
        <end position="59"/>
    </location>
</feature>
<dbReference type="InParanoid" id="A0A667Z143"/>
<dbReference type="PROSITE" id="PS00028">
    <property type="entry name" value="ZINC_FINGER_C2H2_1"/>
    <property type="match status" value="2"/>
</dbReference>
<dbReference type="GeneTree" id="ENSGT01150000286936"/>
<protein>
    <recommendedName>
        <fullName evidence="10">C2H2-type domain-containing protein</fullName>
    </recommendedName>
</protein>
<dbReference type="SUPFAM" id="SSF57667">
    <property type="entry name" value="beta-beta-alpha zinc fingers"/>
    <property type="match status" value="2"/>
</dbReference>
<accession>A0A667Z143</accession>
<dbReference type="FunFam" id="3.30.160.60:FF:002343">
    <property type="entry name" value="Zinc finger protein 33A"/>
    <property type="match status" value="1"/>
</dbReference>
<evidence type="ECO:0000256" key="8">
    <source>
        <dbReference type="PROSITE-ProRule" id="PRU00042"/>
    </source>
</evidence>
<keyword evidence="2" id="KW-0479">Metal-binding</keyword>
<feature type="region of interest" description="Disordered" evidence="9">
    <location>
        <begin position="207"/>
        <end position="234"/>
    </location>
</feature>
<feature type="domain" description="C2H2-type" evidence="10">
    <location>
        <begin position="410"/>
        <end position="432"/>
    </location>
</feature>